<protein>
    <submittedName>
        <fullName evidence="2">Uncharacterized protein</fullName>
    </submittedName>
</protein>
<feature type="transmembrane region" description="Helical" evidence="1">
    <location>
        <begin position="25"/>
        <end position="45"/>
    </location>
</feature>
<keyword evidence="1" id="KW-1133">Transmembrane helix</keyword>
<dbReference type="Gramene" id="PRQ50643">
    <property type="protein sequence ID" value="PRQ50643"/>
    <property type="gene ID" value="RchiOBHm_Chr2g0135561"/>
</dbReference>
<comment type="caution">
    <text evidence="2">The sequence shown here is derived from an EMBL/GenBank/DDBJ whole genome shotgun (WGS) entry which is preliminary data.</text>
</comment>
<name>A0A2P6RW40_ROSCH</name>
<accession>A0A2P6RW40</accession>
<evidence type="ECO:0000313" key="3">
    <source>
        <dbReference type="Proteomes" id="UP000238479"/>
    </source>
</evidence>
<keyword evidence="1" id="KW-0472">Membrane</keyword>
<reference evidence="2 3" key="1">
    <citation type="journal article" date="2018" name="Nat. Genet.">
        <title>The Rosa genome provides new insights in the design of modern roses.</title>
        <authorList>
            <person name="Bendahmane M."/>
        </authorList>
    </citation>
    <scope>NUCLEOTIDE SEQUENCE [LARGE SCALE GENOMIC DNA]</scope>
    <source>
        <strain evidence="3">cv. Old Blush</strain>
    </source>
</reference>
<dbReference type="AlphaFoldDB" id="A0A2P6RW40"/>
<dbReference type="Proteomes" id="UP000238479">
    <property type="component" value="Chromosome 2"/>
</dbReference>
<evidence type="ECO:0000256" key="1">
    <source>
        <dbReference type="SAM" id="Phobius"/>
    </source>
</evidence>
<sequence length="63" mass="7520">MKTYTCRGNQVKSQRECRGKTGRSLCHYSFNSTILILLLYMYNYYTIIHILMYSIEISTWALQ</sequence>
<gene>
    <name evidence="2" type="ORF">RchiOBHm_Chr2g0135561</name>
</gene>
<proteinExistence type="predicted"/>
<organism evidence="2 3">
    <name type="scientific">Rosa chinensis</name>
    <name type="common">China rose</name>
    <dbReference type="NCBI Taxonomy" id="74649"/>
    <lineage>
        <taxon>Eukaryota</taxon>
        <taxon>Viridiplantae</taxon>
        <taxon>Streptophyta</taxon>
        <taxon>Embryophyta</taxon>
        <taxon>Tracheophyta</taxon>
        <taxon>Spermatophyta</taxon>
        <taxon>Magnoliopsida</taxon>
        <taxon>eudicotyledons</taxon>
        <taxon>Gunneridae</taxon>
        <taxon>Pentapetalae</taxon>
        <taxon>rosids</taxon>
        <taxon>fabids</taxon>
        <taxon>Rosales</taxon>
        <taxon>Rosaceae</taxon>
        <taxon>Rosoideae</taxon>
        <taxon>Rosoideae incertae sedis</taxon>
        <taxon>Rosa</taxon>
    </lineage>
</organism>
<keyword evidence="1" id="KW-0812">Transmembrane</keyword>
<evidence type="ECO:0000313" key="2">
    <source>
        <dbReference type="EMBL" id="PRQ50643.1"/>
    </source>
</evidence>
<dbReference type="EMBL" id="PDCK01000040">
    <property type="protein sequence ID" value="PRQ50643.1"/>
    <property type="molecule type" value="Genomic_DNA"/>
</dbReference>
<keyword evidence="3" id="KW-1185">Reference proteome</keyword>